<dbReference type="Pfam" id="PF03095">
    <property type="entry name" value="PTPA"/>
    <property type="match status" value="1"/>
</dbReference>
<organism evidence="11 12">
    <name type="scientific">Candida verbasci</name>
    <dbReference type="NCBI Taxonomy" id="1227364"/>
    <lineage>
        <taxon>Eukaryota</taxon>
        <taxon>Fungi</taxon>
        <taxon>Dikarya</taxon>
        <taxon>Ascomycota</taxon>
        <taxon>Saccharomycotina</taxon>
        <taxon>Pichiomycetes</taxon>
        <taxon>Debaryomycetaceae</taxon>
        <taxon>Candida/Lodderomyces clade</taxon>
        <taxon>Candida</taxon>
    </lineage>
</organism>
<dbReference type="GO" id="GO:0003755">
    <property type="term" value="F:peptidyl-prolyl cis-trans isomerase activity"/>
    <property type="evidence" value="ECO:0007669"/>
    <property type="project" value="UniProtKB-KW"/>
</dbReference>
<dbReference type="GO" id="GO:0008160">
    <property type="term" value="F:protein tyrosine phosphatase activator activity"/>
    <property type="evidence" value="ECO:0007669"/>
    <property type="project" value="TreeGrafter"/>
</dbReference>
<evidence type="ECO:0000256" key="3">
    <source>
        <dbReference type="ARBA" id="ARBA00004496"/>
    </source>
</evidence>
<evidence type="ECO:0000313" key="12">
    <source>
        <dbReference type="Proteomes" id="UP001152885"/>
    </source>
</evidence>
<dbReference type="InterPro" id="IPR004327">
    <property type="entry name" value="Phstyr_phstse_ac"/>
</dbReference>
<dbReference type="OrthoDB" id="16120at2759"/>
<evidence type="ECO:0000256" key="1">
    <source>
        <dbReference type="ARBA" id="ARBA00000971"/>
    </source>
</evidence>
<comment type="catalytic activity">
    <reaction evidence="1 9">
        <text>[protein]-peptidylproline (omega=180) = [protein]-peptidylproline (omega=0)</text>
        <dbReference type="Rhea" id="RHEA:16237"/>
        <dbReference type="Rhea" id="RHEA-COMP:10747"/>
        <dbReference type="Rhea" id="RHEA-COMP:10748"/>
        <dbReference type="ChEBI" id="CHEBI:83833"/>
        <dbReference type="ChEBI" id="CHEBI:83834"/>
        <dbReference type="EC" id="5.2.1.8"/>
    </reaction>
</comment>
<feature type="compositionally biased region" description="Low complexity" evidence="10">
    <location>
        <begin position="350"/>
        <end position="362"/>
    </location>
</feature>
<keyword evidence="8" id="KW-0539">Nucleus</keyword>
<evidence type="ECO:0000256" key="9">
    <source>
        <dbReference type="RuleBase" id="RU361210"/>
    </source>
</evidence>
<dbReference type="AlphaFoldDB" id="A0A9W4TRI0"/>
<dbReference type="EMBL" id="CANTUO010000001">
    <property type="protein sequence ID" value="CAI5755513.1"/>
    <property type="molecule type" value="Genomic_DNA"/>
</dbReference>
<dbReference type="GO" id="GO:0000159">
    <property type="term" value="C:protein phosphatase type 2A complex"/>
    <property type="evidence" value="ECO:0007669"/>
    <property type="project" value="TreeGrafter"/>
</dbReference>
<evidence type="ECO:0000256" key="6">
    <source>
        <dbReference type="ARBA" id="ARBA00023110"/>
    </source>
</evidence>
<gene>
    <name evidence="11" type="ORF">CANVERA_P0029</name>
</gene>
<dbReference type="Proteomes" id="UP001152885">
    <property type="component" value="Unassembled WGS sequence"/>
</dbReference>
<keyword evidence="6 9" id="KW-0697">Rotamase</keyword>
<evidence type="ECO:0000256" key="8">
    <source>
        <dbReference type="ARBA" id="ARBA00023242"/>
    </source>
</evidence>
<keyword evidence="7 9" id="KW-0413">Isomerase</keyword>
<reference evidence="11" key="1">
    <citation type="submission" date="2022-12" db="EMBL/GenBank/DDBJ databases">
        <authorList>
            <person name="Brejova B."/>
        </authorList>
    </citation>
    <scope>NUCLEOTIDE SEQUENCE</scope>
</reference>
<evidence type="ECO:0000256" key="7">
    <source>
        <dbReference type="ARBA" id="ARBA00023235"/>
    </source>
</evidence>
<comment type="similarity">
    <text evidence="4 9">Belongs to the PTPA-type PPIase family.</text>
</comment>
<dbReference type="GO" id="GO:0005634">
    <property type="term" value="C:nucleus"/>
    <property type="evidence" value="ECO:0007669"/>
    <property type="project" value="UniProtKB-SubCell"/>
</dbReference>
<dbReference type="GO" id="GO:0007052">
    <property type="term" value="P:mitotic spindle organization"/>
    <property type="evidence" value="ECO:0007669"/>
    <property type="project" value="TreeGrafter"/>
</dbReference>
<dbReference type="Gene3D" id="1.20.120.1150">
    <property type="match status" value="1"/>
</dbReference>
<evidence type="ECO:0000256" key="10">
    <source>
        <dbReference type="SAM" id="MobiDB-lite"/>
    </source>
</evidence>
<comment type="caution">
    <text evidence="11">The sequence shown here is derived from an EMBL/GenBank/DDBJ whole genome shotgun (WGS) entry which is preliminary data.</text>
</comment>
<dbReference type="CDD" id="cd04087">
    <property type="entry name" value="PTPA"/>
    <property type="match status" value="1"/>
</dbReference>
<dbReference type="GO" id="GO:0005737">
    <property type="term" value="C:cytoplasm"/>
    <property type="evidence" value="ECO:0007669"/>
    <property type="project" value="UniProtKB-SubCell"/>
</dbReference>
<keyword evidence="5 9" id="KW-0963">Cytoplasm</keyword>
<evidence type="ECO:0000256" key="2">
    <source>
        <dbReference type="ARBA" id="ARBA00004123"/>
    </source>
</evidence>
<dbReference type="PIRSF" id="PIRSF016325">
    <property type="entry name" value="Phstyr_phstse_ac"/>
    <property type="match status" value="1"/>
</dbReference>
<evidence type="ECO:0000256" key="4">
    <source>
        <dbReference type="ARBA" id="ARBA00011019"/>
    </source>
</evidence>
<dbReference type="SUPFAM" id="SSF140984">
    <property type="entry name" value="PTPA-like"/>
    <property type="match status" value="1"/>
</dbReference>
<feature type="region of interest" description="Disordered" evidence="10">
    <location>
        <begin position="341"/>
        <end position="369"/>
    </location>
</feature>
<dbReference type="EC" id="5.2.1.8" evidence="9"/>
<dbReference type="PANTHER" id="PTHR10012">
    <property type="entry name" value="SERINE/THREONINE-PROTEIN PHOSPHATASE 2A REGULATORY SUBUNIT B"/>
    <property type="match status" value="1"/>
</dbReference>
<proteinExistence type="inferred from homology"/>
<comment type="subcellular location">
    <subcellularLocation>
        <location evidence="3 9">Cytoplasm</location>
    </subcellularLocation>
    <subcellularLocation>
        <location evidence="2">Nucleus</location>
    </subcellularLocation>
</comment>
<protein>
    <recommendedName>
        <fullName evidence="9">Serine/threonine-protein phosphatase 2A activator</fullName>
        <ecNumber evidence="9">5.2.1.8</ecNumber>
    </recommendedName>
    <alternativeName>
        <fullName evidence="9">Phosphotyrosyl phosphatase activator</fullName>
    </alternativeName>
</protein>
<dbReference type="PANTHER" id="PTHR10012:SF3">
    <property type="entry name" value="SERINE_THREONINE-PROTEIN PHOSPHATASE 2A ACTIVATOR 1"/>
    <property type="match status" value="1"/>
</dbReference>
<dbReference type="InterPro" id="IPR043170">
    <property type="entry name" value="PTPA_C_lid"/>
</dbReference>
<evidence type="ECO:0000256" key="5">
    <source>
        <dbReference type="ARBA" id="ARBA00022490"/>
    </source>
</evidence>
<name>A0A9W4TRI0_9ASCO</name>
<dbReference type="InterPro" id="IPR037218">
    <property type="entry name" value="PTPA_sf"/>
</dbReference>
<accession>A0A9W4TRI0</accession>
<keyword evidence="12" id="KW-1185">Reference proteome</keyword>
<evidence type="ECO:0000313" key="11">
    <source>
        <dbReference type="EMBL" id="CAI5755513.1"/>
    </source>
</evidence>
<sequence length="369" mass="42849">MNFAKPSKKIYDLNDLKNFQNSIAFQKLSKVLNEILIAVQDKKVPNDILNPDIVTRKQLPNMVIPSLIDENKESFECSENGKVLIETIDKLNQLIDETPPIEGPTRFGNLACRLWHDKVETILEKELKKFKVEGVNLDDFLIESSYYIASSFGSKIRLDYGTGHELSYLTFIGSLLDYKVIPLDGYELLVLFSKYYDLIRKLIIVYNLEPAGSHGVWGLDDHFHLIYIIGSSQFCNDKLAPVVSRALSNQTINTYKLTNLYINSIAFIFKIKTGPFNEHSPIIYDIHQNVYSWQKVRQGLIKMYFDEVFKKYPVIQHFWFGNVLYPWKDVHGKDLPVYQKEMKEEEEQPSSKTTTKMPMPMTRAPWARR</sequence>
<comment type="function">
    <text evidence="9">PPIases accelerate the folding of proteins. It catalyzes the cis-trans isomerization of proline imidic peptide bonds in oligopeptides.</text>
</comment>